<dbReference type="PANTHER" id="PTHR33281:SF19">
    <property type="entry name" value="VOLTAGE-DEPENDENT ANION CHANNEL-FORMING PROTEIN YNEE"/>
    <property type="match status" value="1"/>
</dbReference>
<protein>
    <submittedName>
        <fullName evidence="9">Uncharacterized protein</fullName>
    </submittedName>
</protein>
<accession>A0AAN6RH60</accession>
<proteinExistence type="predicted"/>
<dbReference type="EMBL" id="WVTA01000008">
    <property type="protein sequence ID" value="KAK3208039.1"/>
    <property type="molecule type" value="Genomic_DNA"/>
</dbReference>
<evidence type="ECO:0000256" key="5">
    <source>
        <dbReference type="ARBA" id="ARBA00022989"/>
    </source>
</evidence>
<organism evidence="9 10">
    <name type="scientific">Pseudopithomyces chartarum</name>
    <dbReference type="NCBI Taxonomy" id="1892770"/>
    <lineage>
        <taxon>Eukaryota</taxon>
        <taxon>Fungi</taxon>
        <taxon>Dikarya</taxon>
        <taxon>Ascomycota</taxon>
        <taxon>Pezizomycotina</taxon>
        <taxon>Dothideomycetes</taxon>
        <taxon>Pleosporomycetidae</taxon>
        <taxon>Pleosporales</taxon>
        <taxon>Massarineae</taxon>
        <taxon>Didymosphaeriaceae</taxon>
        <taxon>Pseudopithomyces</taxon>
    </lineage>
</organism>
<name>A0AAN6RH60_9PLEO</name>
<comment type="caution">
    <text evidence="9">The sequence shown here is derived from an EMBL/GenBank/DDBJ whole genome shotgun (WGS) entry which is preliminary data.</text>
</comment>
<keyword evidence="5 8" id="KW-1133">Transmembrane helix</keyword>
<evidence type="ECO:0000313" key="10">
    <source>
        <dbReference type="Proteomes" id="UP001280581"/>
    </source>
</evidence>
<dbReference type="PANTHER" id="PTHR33281">
    <property type="entry name" value="UPF0187 PROTEIN YNEE"/>
    <property type="match status" value="1"/>
</dbReference>
<dbReference type="GO" id="GO:0005886">
    <property type="term" value="C:plasma membrane"/>
    <property type="evidence" value="ECO:0007669"/>
    <property type="project" value="UniProtKB-SubCell"/>
</dbReference>
<keyword evidence="3" id="KW-1003">Cell membrane</keyword>
<feature type="transmembrane region" description="Helical" evidence="8">
    <location>
        <begin position="195"/>
        <end position="216"/>
    </location>
</feature>
<evidence type="ECO:0000313" key="9">
    <source>
        <dbReference type="EMBL" id="KAK3208039.1"/>
    </source>
</evidence>
<evidence type="ECO:0000256" key="8">
    <source>
        <dbReference type="SAM" id="Phobius"/>
    </source>
</evidence>
<evidence type="ECO:0000256" key="4">
    <source>
        <dbReference type="ARBA" id="ARBA00022692"/>
    </source>
</evidence>
<evidence type="ECO:0000256" key="7">
    <source>
        <dbReference type="ARBA" id="ARBA00023136"/>
    </source>
</evidence>
<gene>
    <name evidence="9" type="ORF">GRF29_96g1262256</name>
</gene>
<keyword evidence="10" id="KW-1185">Reference proteome</keyword>
<evidence type="ECO:0000256" key="2">
    <source>
        <dbReference type="ARBA" id="ARBA00022448"/>
    </source>
</evidence>
<dbReference type="AlphaFoldDB" id="A0AAN6RH60"/>
<dbReference type="Proteomes" id="UP001280581">
    <property type="component" value="Unassembled WGS sequence"/>
</dbReference>
<feature type="transmembrane region" description="Helical" evidence="8">
    <location>
        <begin position="170"/>
        <end position="189"/>
    </location>
</feature>
<reference evidence="9 10" key="1">
    <citation type="submission" date="2021-02" db="EMBL/GenBank/DDBJ databases">
        <title>Genome assembly of Pseudopithomyces chartarum.</title>
        <authorList>
            <person name="Jauregui R."/>
            <person name="Singh J."/>
            <person name="Voisey C."/>
        </authorList>
    </citation>
    <scope>NUCLEOTIDE SEQUENCE [LARGE SCALE GENOMIC DNA]</scope>
    <source>
        <strain evidence="9 10">AGR01</strain>
    </source>
</reference>
<dbReference type="InterPro" id="IPR044669">
    <property type="entry name" value="YneE/VCCN1/2-like"/>
</dbReference>
<sequence length="289" mass="32910">MAHAPQITRQHSTRIGDSFAVRGIMDNWHLPDIKTFAFAQALKHRLRFEPYTHYRDLRDLVQHLDTYANSATQLETYRDLAKPTFWQSWGEYLAIPMFSSNPRKIIKRAKHPLGNLPLEILNHLTVYIHTIVAAGQFRANIYQTQALNAVMTLNDIQANTDRILNTPLPLAYTIAISQLTWVYILILPFQLYTTLGMVAIPGTLFAAYMILGFASIGREIENPFGHDVNDLPLDDFCAQLAVDIDIIAASAPRDADVFVKSERNQLMHPLSRSGYEEWSESSIEEIRGR</sequence>
<keyword evidence="6" id="KW-0406">Ion transport</keyword>
<keyword evidence="7 8" id="KW-0472">Membrane</keyword>
<evidence type="ECO:0000256" key="6">
    <source>
        <dbReference type="ARBA" id="ARBA00023065"/>
    </source>
</evidence>
<evidence type="ECO:0000256" key="3">
    <source>
        <dbReference type="ARBA" id="ARBA00022475"/>
    </source>
</evidence>
<comment type="subcellular location">
    <subcellularLocation>
        <location evidence="1">Cell membrane</location>
        <topology evidence="1">Multi-pass membrane protein</topology>
    </subcellularLocation>
</comment>
<dbReference type="Pfam" id="PF25539">
    <property type="entry name" value="Bestrophin_2"/>
    <property type="match status" value="1"/>
</dbReference>
<dbReference type="GO" id="GO:0005254">
    <property type="term" value="F:chloride channel activity"/>
    <property type="evidence" value="ECO:0007669"/>
    <property type="project" value="InterPro"/>
</dbReference>
<evidence type="ECO:0000256" key="1">
    <source>
        <dbReference type="ARBA" id="ARBA00004651"/>
    </source>
</evidence>
<keyword evidence="4 8" id="KW-0812">Transmembrane</keyword>
<keyword evidence="2" id="KW-0813">Transport</keyword>